<proteinExistence type="predicted"/>
<comment type="caution">
    <text evidence="1">The sequence shown here is derived from an EMBL/GenBank/DDBJ whole genome shotgun (WGS) entry which is preliminary data.</text>
</comment>
<sequence length="182" mass="20577">MAMIFFVRIQEEQLNHEVRRTRVTPRLAMSRPTAPSTTIEAPAPKKLTRDELRERLSKESCWHCDKPWSREHHCKKGQLLMIEPVDQKMVAKRSELEGNSDDGGRIGQQQCWLQLRCNFVAAGGIGCNNGATTIEEDGATMYMTNAEKDNSGMERETAAIMFNLLLVAIKIVGSERLLWAAM</sequence>
<evidence type="ECO:0000313" key="1">
    <source>
        <dbReference type="EMBL" id="RRT46916.1"/>
    </source>
</evidence>
<accession>A0A426Y591</accession>
<reference evidence="1 2" key="1">
    <citation type="journal article" date="2014" name="Agronomy (Basel)">
        <title>A Draft Genome Sequence for Ensete ventricosum, the Drought-Tolerant Tree Against Hunger.</title>
        <authorList>
            <person name="Harrison J."/>
            <person name="Moore K.A."/>
            <person name="Paszkiewicz K."/>
            <person name="Jones T."/>
            <person name="Grant M."/>
            <person name="Ambacheew D."/>
            <person name="Muzemil S."/>
            <person name="Studholme D.J."/>
        </authorList>
    </citation>
    <scope>NUCLEOTIDE SEQUENCE [LARGE SCALE GENOMIC DNA]</scope>
</reference>
<gene>
    <name evidence="1" type="ORF">B296_00040660</name>
</gene>
<name>A0A426Y591_ENSVE</name>
<dbReference type="EMBL" id="AMZH03014862">
    <property type="protein sequence ID" value="RRT46916.1"/>
    <property type="molecule type" value="Genomic_DNA"/>
</dbReference>
<organism evidence="1 2">
    <name type="scientific">Ensete ventricosum</name>
    <name type="common">Abyssinian banana</name>
    <name type="synonym">Musa ensete</name>
    <dbReference type="NCBI Taxonomy" id="4639"/>
    <lineage>
        <taxon>Eukaryota</taxon>
        <taxon>Viridiplantae</taxon>
        <taxon>Streptophyta</taxon>
        <taxon>Embryophyta</taxon>
        <taxon>Tracheophyta</taxon>
        <taxon>Spermatophyta</taxon>
        <taxon>Magnoliopsida</taxon>
        <taxon>Liliopsida</taxon>
        <taxon>Zingiberales</taxon>
        <taxon>Musaceae</taxon>
        <taxon>Ensete</taxon>
    </lineage>
</organism>
<dbReference type="Proteomes" id="UP000287651">
    <property type="component" value="Unassembled WGS sequence"/>
</dbReference>
<protein>
    <submittedName>
        <fullName evidence="1">Uncharacterized protein</fullName>
    </submittedName>
</protein>
<evidence type="ECO:0000313" key="2">
    <source>
        <dbReference type="Proteomes" id="UP000287651"/>
    </source>
</evidence>
<dbReference type="AlphaFoldDB" id="A0A426Y591"/>